<evidence type="ECO:0000313" key="1">
    <source>
        <dbReference type="EMBL" id="KAJ9564056.1"/>
    </source>
</evidence>
<dbReference type="AlphaFoldDB" id="A0AA38TYT1"/>
<name>A0AA38TYT1_9ASTR</name>
<sequence length="105" mass="12418">MFSIAFEEIYKSQIGLIPNNELPQDMRISICQGYRTLVGSFENYLLDLFEDQVFDKLVDRIFWYSNRMMETLRVRLVHWTGWDRTGQDSPVLRLALPNLGLSRTQ</sequence>
<accession>A0AA38TYT1</accession>
<comment type="caution">
    <text evidence="1">The sequence shown here is derived from an EMBL/GenBank/DDBJ whole genome shotgun (WGS) entry which is preliminary data.</text>
</comment>
<keyword evidence="2" id="KW-1185">Reference proteome</keyword>
<dbReference type="EMBL" id="JARYMX010000001">
    <property type="protein sequence ID" value="KAJ9564056.1"/>
    <property type="molecule type" value="Genomic_DNA"/>
</dbReference>
<proteinExistence type="predicted"/>
<reference evidence="1" key="1">
    <citation type="submission" date="2023-03" db="EMBL/GenBank/DDBJ databases">
        <title>Chromosome-scale reference genome and RAD-based genetic map of yellow starthistle (Centaurea solstitialis) reveal putative structural variation and QTLs associated with invader traits.</title>
        <authorList>
            <person name="Reatini B."/>
            <person name="Cang F.A."/>
            <person name="Jiang Q."/>
            <person name="Mckibben M.T.W."/>
            <person name="Barker M.S."/>
            <person name="Rieseberg L.H."/>
            <person name="Dlugosch K.M."/>
        </authorList>
    </citation>
    <scope>NUCLEOTIDE SEQUENCE</scope>
    <source>
        <strain evidence="1">CAN-66</strain>
        <tissue evidence="1">Leaf</tissue>
    </source>
</reference>
<organism evidence="1 2">
    <name type="scientific">Centaurea solstitialis</name>
    <name type="common">yellow star-thistle</name>
    <dbReference type="NCBI Taxonomy" id="347529"/>
    <lineage>
        <taxon>Eukaryota</taxon>
        <taxon>Viridiplantae</taxon>
        <taxon>Streptophyta</taxon>
        <taxon>Embryophyta</taxon>
        <taxon>Tracheophyta</taxon>
        <taxon>Spermatophyta</taxon>
        <taxon>Magnoliopsida</taxon>
        <taxon>eudicotyledons</taxon>
        <taxon>Gunneridae</taxon>
        <taxon>Pentapetalae</taxon>
        <taxon>asterids</taxon>
        <taxon>campanulids</taxon>
        <taxon>Asterales</taxon>
        <taxon>Asteraceae</taxon>
        <taxon>Carduoideae</taxon>
        <taxon>Cardueae</taxon>
        <taxon>Centaureinae</taxon>
        <taxon>Centaurea</taxon>
    </lineage>
</organism>
<evidence type="ECO:0000313" key="2">
    <source>
        <dbReference type="Proteomes" id="UP001172457"/>
    </source>
</evidence>
<protein>
    <submittedName>
        <fullName evidence="1">Uncharacterized protein</fullName>
    </submittedName>
</protein>
<gene>
    <name evidence="1" type="ORF">OSB04_000022</name>
</gene>
<dbReference type="Proteomes" id="UP001172457">
    <property type="component" value="Chromosome 1"/>
</dbReference>